<name>A0ABQ0GFK2_9PEZI</name>
<dbReference type="InterPro" id="IPR036259">
    <property type="entry name" value="MFS_trans_sf"/>
</dbReference>
<keyword evidence="2 5" id="KW-0812">Transmembrane</keyword>
<dbReference type="InterPro" id="IPR020846">
    <property type="entry name" value="MFS_dom"/>
</dbReference>
<dbReference type="Proteomes" id="UP001628179">
    <property type="component" value="Unassembled WGS sequence"/>
</dbReference>
<dbReference type="Gene3D" id="1.20.1250.20">
    <property type="entry name" value="MFS general substrate transporter like domains"/>
    <property type="match status" value="1"/>
</dbReference>
<dbReference type="PROSITE" id="PS50850">
    <property type="entry name" value="MFS"/>
    <property type="match status" value="1"/>
</dbReference>
<feature type="transmembrane region" description="Helical" evidence="5">
    <location>
        <begin position="85"/>
        <end position="102"/>
    </location>
</feature>
<feature type="transmembrane region" description="Helical" evidence="5">
    <location>
        <begin position="246"/>
        <end position="265"/>
    </location>
</feature>
<feature type="transmembrane region" description="Helical" evidence="5">
    <location>
        <begin position="463"/>
        <end position="481"/>
    </location>
</feature>
<dbReference type="RefSeq" id="XP_070918254.1">
    <property type="nucleotide sequence ID" value="XM_071062153.1"/>
</dbReference>
<reference evidence="7 8" key="1">
    <citation type="submission" date="2024-09" db="EMBL/GenBank/DDBJ databases">
        <title>Itraconazole resistance in Madurella fahalii resulting from another homologue of gene encoding cytochrome P450 14-alpha sterol demethylase (CYP51).</title>
        <authorList>
            <person name="Yoshioka I."/>
            <person name="Fahal A.H."/>
            <person name="Kaneko S."/>
            <person name="Yaguchi T."/>
        </authorList>
    </citation>
    <scope>NUCLEOTIDE SEQUENCE [LARGE SCALE GENOMIC DNA]</scope>
    <source>
        <strain evidence="7 8">IFM 68171</strain>
    </source>
</reference>
<evidence type="ECO:0000256" key="1">
    <source>
        <dbReference type="ARBA" id="ARBA00004141"/>
    </source>
</evidence>
<feature type="transmembrane region" description="Helical" evidence="5">
    <location>
        <begin position="114"/>
        <end position="139"/>
    </location>
</feature>
<evidence type="ECO:0000256" key="5">
    <source>
        <dbReference type="SAM" id="Phobius"/>
    </source>
</evidence>
<feature type="transmembrane region" description="Helical" evidence="5">
    <location>
        <begin position="526"/>
        <end position="546"/>
    </location>
</feature>
<feature type="transmembrane region" description="Helical" evidence="5">
    <location>
        <begin position="277"/>
        <end position="302"/>
    </location>
</feature>
<comment type="caution">
    <text evidence="7">The sequence shown here is derived from an EMBL/GenBank/DDBJ whole genome shotgun (WGS) entry which is preliminary data.</text>
</comment>
<evidence type="ECO:0000313" key="8">
    <source>
        <dbReference type="Proteomes" id="UP001628179"/>
    </source>
</evidence>
<accession>A0ABQ0GFK2</accession>
<dbReference type="Pfam" id="PF07690">
    <property type="entry name" value="MFS_1"/>
    <property type="match status" value="1"/>
</dbReference>
<protein>
    <submittedName>
        <fullName evidence="7">Multidrug resistance protein 3</fullName>
    </submittedName>
</protein>
<keyword evidence="4 5" id="KW-0472">Membrane</keyword>
<dbReference type="PANTHER" id="PTHR23501:SF43">
    <property type="entry name" value="MULTIDRUG TRANSPORTER, PUTATIVE (AFU_ORTHOLOGUE AFUA_6G03040)-RELATED"/>
    <property type="match status" value="1"/>
</dbReference>
<feature type="transmembrane region" description="Helical" evidence="5">
    <location>
        <begin position="419"/>
        <end position="442"/>
    </location>
</feature>
<evidence type="ECO:0000256" key="3">
    <source>
        <dbReference type="ARBA" id="ARBA00022989"/>
    </source>
</evidence>
<gene>
    <name evidence="7" type="ORF">MFIFM68171_06733</name>
</gene>
<sequence>MEQDRTAQDSKSLQIVEKDAGIVESDGDQQVVSKGSFNYLGGWRLHITTLGLALGLFLVNFEITIVSTALVSITNDLQEFKKSSWVVTAYLLTYVAGLVIWAKLSDLFGRKPTCIAALLIFAAFSGGCGAAQSMVQLAICRAFQGIGGSGIYAVDMVMLYELVPPTRYPLYTALLTMVVALAFTLGPLLGGVITSGSSWRWVFLLNVPAGLVAAAILFLSVPASFPNQGQAVLPPKRTMGVKLRSIDFSGAFLMLAATALLITGLEEAASQLDWTAATVLGPLCASAVVWLAFFANSWWVTGRQGGSSIVEPVFPWRFCRSRVVAGLLLTSFMTGAVSITCIFQLPLRFQTSAGLGPLEAGVRLIPFSVCGPLGTIVCAALSKNKRVPPLYMAIIGELMQVVGLVFFSRGDPAEPDWHALYGLEVVVGLGFGMCLGAVTLMVPFVVEKRDLAIAAAAPVQLRFLGSATVISIVTAVGNTWLKDVLSHSLALEQIQAIFRSSEHINNLPTPEVIAVVRGRFVESFNLQMRIVLGFAIAGVFAALLMWERKQVRIS</sequence>
<dbReference type="EMBL" id="BAAFSV010000003">
    <property type="protein sequence ID" value="GAB1316523.1"/>
    <property type="molecule type" value="Genomic_DNA"/>
</dbReference>
<evidence type="ECO:0000256" key="4">
    <source>
        <dbReference type="ARBA" id="ARBA00023136"/>
    </source>
</evidence>
<evidence type="ECO:0000256" key="2">
    <source>
        <dbReference type="ARBA" id="ARBA00022692"/>
    </source>
</evidence>
<feature type="transmembrane region" description="Helical" evidence="5">
    <location>
        <begin position="365"/>
        <end position="382"/>
    </location>
</feature>
<feature type="transmembrane region" description="Helical" evidence="5">
    <location>
        <begin position="201"/>
        <end position="225"/>
    </location>
</feature>
<dbReference type="SUPFAM" id="SSF103473">
    <property type="entry name" value="MFS general substrate transporter"/>
    <property type="match status" value="1"/>
</dbReference>
<organism evidence="7 8">
    <name type="scientific">Madurella fahalii</name>
    <dbReference type="NCBI Taxonomy" id="1157608"/>
    <lineage>
        <taxon>Eukaryota</taxon>
        <taxon>Fungi</taxon>
        <taxon>Dikarya</taxon>
        <taxon>Ascomycota</taxon>
        <taxon>Pezizomycotina</taxon>
        <taxon>Sordariomycetes</taxon>
        <taxon>Sordariomycetidae</taxon>
        <taxon>Sordariales</taxon>
        <taxon>Sordariales incertae sedis</taxon>
        <taxon>Madurella</taxon>
    </lineage>
</organism>
<feature type="transmembrane region" description="Helical" evidence="5">
    <location>
        <begin position="50"/>
        <end position="73"/>
    </location>
</feature>
<keyword evidence="8" id="KW-1185">Reference proteome</keyword>
<dbReference type="GeneID" id="98177476"/>
<feature type="domain" description="Major facilitator superfamily (MFS) profile" evidence="6">
    <location>
        <begin position="48"/>
        <end position="550"/>
    </location>
</feature>
<keyword evidence="3 5" id="KW-1133">Transmembrane helix</keyword>
<proteinExistence type="predicted"/>
<feature type="transmembrane region" description="Helical" evidence="5">
    <location>
        <begin position="145"/>
        <end position="163"/>
    </location>
</feature>
<feature type="transmembrane region" description="Helical" evidence="5">
    <location>
        <begin position="170"/>
        <end position="189"/>
    </location>
</feature>
<evidence type="ECO:0000259" key="6">
    <source>
        <dbReference type="PROSITE" id="PS50850"/>
    </source>
</evidence>
<dbReference type="PANTHER" id="PTHR23501">
    <property type="entry name" value="MAJOR FACILITATOR SUPERFAMILY"/>
    <property type="match status" value="1"/>
</dbReference>
<comment type="subcellular location">
    <subcellularLocation>
        <location evidence="1">Membrane</location>
        <topology evidence="1">Multi-pass membrane protein</topology>
    </subcellularLocation>
</comment>
<evidence type="ECO:0000313" key="7">
    <source>
        <dbReference type="EMBL" id="GAB1316523.1"/>
    </source>
</evidence>
<dbReference type="InterPro" id="IPR011701">
    <property type="entry name" value="MFS"/>
</dbReference>
<feature type="transmembrane region" description="Helical" evidence="5">
    <location>
        <begin position="389"/>
        <end position="407"/>
    </location>
</feature>
<feature type="transmembrane region" description="Helical" evidence="5">
    <location>
        <begin position="323"/>
        <end position="345"/>
    </location>
</feature>